<evidence type="ECO:0000256" key="1">
    <source>
        <dbReference type="SAM" id="MobiDB-lite"/>
    </source>
</evidence>
<organism evidence="2 3">
    <name type="scientific">Datura stramonium</name>
    <name type="common">Jimsonweed</name>
    <name type="synonym">Common thornapple</name>
    <dbReference type="NCBI Taxonomy" id="4076"/>
    <lineage>
        <taxon>Eukaryota</taxon>
        <taxon>Viridiplantae</taxon>
        <taxon>Streptophyta</taxon>
        <taxon>Embryophyta</taxon>
        <taxon>Tracheophyta</taxon>
        <taxon>Spermatophyta</taxon>
        <taxon>Magnoliopsida</taxon>
        <taxon>eudicotyledons</taxon>
        <taxon>Gunneridae</taxon>
        <taxon>Pentapetalae</taxon>
        <taxon>asterids</taxon>
        <taxon>lamiids</taxon>
        <taxon>Solanales</taxon>
        <taxon>Solanaceae</taxon>
        <taxon>Solanoideae</taxon>
        <taxon>Datureae</taxon>
        <taxon>Datura</taxon>
    </lineage>
</organism>
<name>A0ABS8TE74_DATST</name>
<accession>A0ABS8TE74</accession>
<protein>
    <submittedName>
        <fullName evidence="2">Uncharacterized protein</fullName>
    </submittedName>
</protein>
<dbReference type="EMBL" id="JACEIK010001481">
    <property type="protein sequence ID" value="MCD7469762.1"/>
    <property type="molecule type" value="Genomic_DNA"/>
</dbReference>
<dbReference type="Proteomes" id="UP000823775">
    <property type="component" value="Unassembled WGS sequence"/>
</dbReference>
<keyword evidence="3" id="KW-1185">Reference proteome</keyword>
<proteinExistence type="predicted"/>
<evidence type="ECO:0000313" key="2">
    <source>
        <dbReference type="EMBL" id="MCD7469762.1"/>
    </source>
</evidence>
<comment type="caution">
    <text evidence="2">The sequence shown here is derived from an EMBL/GenBank/DDBJ whole genome shotgun (WGS) entry which is preliminary data.</text>
</comment>
<sequence>MQWWYLVFLTDGGFNGIMVAGVLDGEHKNGSGGLAISGQRRGMKGREDGVHGGGSSGLRPEFAGYDGVGVVGVRRRQAEQGE</sequence>
<feature type="region of interest" description="Disordered" evidence="1">
    <location>
        <begin position="31"/>
        <end position="64"/>
    </location>
</feature>
<evidence type="ECO:0000313" key="3">
    <source>
        <dbReference type="Proteomes" id="UP000823775"/>
    </source>
</evidence>
<gene>
    <name evidence="2" type="ORF">HAX54_009005</name>
</gene>
<reference evidence="2 3" key="1">
    <citation type="journal article" date="2021" name="BMC Genomics">
        <title>Datura genome reveals duplications of psychoactive alkaloid biosynthetic genes and high mutation rate following tissue culture.</title>
        <authorList>
            <person name="Rajewski A."/>
            <person name="Carter-House D."/>
            <person name="Stajich J."/>
            <person name="Litt A."/>
        </authorList>
    </citation>
    <scope>NUCLEOTIDE SEQUENCE [LARGE SCALE GENOMIC DNA]</scope>
    <source>
        <strain evidence="2">AR-01</strain>
    </source>
</reference>